<accession>A0A0R2FHG3</accession>
<dbReference type="EMBL" id="AYZJ01000009">
    <property type="protein sequence ID" value="KRN25541.1"/>
    <property type="molecule type" value="Genomic_DNA"/>
</dbReference>
<dbReference type="InterPro" id="IPR008250">
    <property type="entry name" value="ATPase_P-typ_transduc_dom_A_sf"/>
</dbReference>
<reference evidence="2 3" key="1">
    <citation type="journal article" date="2015" name="Genome Announc.">
        <title>Expanding the biotechnology potential of lactobacilli through comparative genomics of 213 strains and associated genera.</title>
        <authorList>
            <person name="Sun Z."/>
            <person name="Harris H.M."/>
            <person name="McCann A."/>
            <person name="Guo C."/>
            <person name="Argimon S."/>
            <person name="Zhang W."/>
            <person name="Yang X."/>
            <person name="Jeffery I.B."/>
            <person name="Cooney J.C."/>
            <person name="Kagawa T.F."/>
            <person name="Liu W."/>
            <person name="Song Y."/>
            <person name="Salvetti E."/>
            <person name="Wrobel A."/>
            <person name="Rasinkangas P."/>
            <person name="Parkhill J."/>
            <person name="Rea M.C."/>
            <person name="O'Sullivan O."/>
            <person name="Ritari J."/>
            <person name="Douillard F.P."/>
            <person name="Paul Ross R."/>
            <person name="Yang R."/>
            <person name="Briner A.E."/>
            <person name="Felis G.E."/>
            <person name="de Vos W.M."/>
            <person name="Barrangou R."/>
            <person name="Klaenhammer T.R."/>
            <person name="Caufield P.W."/>
            <person name="Cui Y."/>
            <person name="Zhang H."/>
            <person name="O'Toole P.W."/>
        </authorList>
    </citation>
    <scope>NUCLEOTIDE SEQUENCE [LARGE SCALE GENOMIC DNA]</scope>
    <source>
        <strain evidence="2 3">DSM 22697</strain>
    </source>
</reference>
<name>A0A0R2FHG3_9LACO</name>
<keyword evidence="1" id="KW-1133">Transmembrane helix</keyword>
<keyword evidence="1" id="KW-0472">Membrane</keyword>
<evidence type="ECO:0000313" key="2">
    <source>
        <dbReference type="EMBL" id="KRN25541.1"/>
    </source>
</evidence>
<dbReference type="PATRIC" id="fig|1423730.4.peg.286"/>
<dbReference type="SUPFAM" id="SSF81653">
    <property type="entry name" value="Calcium ATPase, transduction domain A"/>
    <property type="match status" value="1"/>
</dbReference>
<comment type="caution">
    <text evidence="2">The sequence shown here is derived from an EMBL/GenBank/DDBJ whole genome shotgun (WGS) entry which is preliminary data.</text>
</comment>
<keyword evidence="1" id="KW-0812">Transmembrane</keyword>
<dbReference type="STRING" id="1423730.FC75_GL000270"/>
<proteinExistence type="predicted"/>
<dbReference type="Proteomes" id="UP000050865">
    <property type="component" value="Unassembled WGS sequence"/>
</dbReference>
<feature type="transmembrane region" description="Helical" evidence="1">
    <location>
        <begin position="55"/>
        <end position="77"/>
    </location>
</feature>
<gene>
    <name evidence="2" type="ORF">FC75_GL000270</name>
</gene>
<protein>
    <submittedName>
        <fullName evidence="2">Uncharacterized protein</fullName>
    </submittedName>
</protein>
<evidence type="ECO:0000313" key="3">
    <source>
        <dbReference type="Proteomes" id="UP000050865"/>
    </source>
</evidence>
<evidence type="ECO:0000256" key="1">
    <source>
        <dbReference type="SAM" id="Phobius"/>
    </source>
</evidence>
<sequence>MFMQEYSGLSTTQVNKMQFNLRTVATPLRSTFPLRPIAMLSAGLGLLSDVLLDRVWLGLALTALLVIGGYAVHAAFCRWLTNFNGNRQVLVVRDGLVRGTTLAGLVAGDIVKIPAGTLLATDVATTASATPSRWLQVILKLTGKTMPQGVALAGSRVNEDVQAKVLAVGDERYIAKMANDIFAVKSELPLAMIAKAILASIKCAVIRLSRALGASKLIRQVEIKVKQVHDDLALIPQVAGRASLVKSDVSAVKETAFRYNQDPVTSPRPSI</sequence>
<organism evidence="2 3">
    <name type="scientific">Lacticaseibacillus camelliae DSM 22697 = JCM 13995</name>
    <dbReference type="NCBI Taxonomy" id="1423730"/>
    <lineage>
        <taxon>Bacteria</taxon>
        <taxon>Bacillati</taxon>
        <taxon>Bacillota</taxon>
        <taxon>Bacilli</taxon>
        <taxon>Lactobacillales</taxon>
        <taxon>Lactobacillaceae</taxon>
        <taxon>Lacticaseibacillus</taxon>
    </lineage>
</organism>
<dbReference type="AlphaFoldDB" id="A0A0R2FHG3"/>
<keyword evidence="3" id="KW-1185">Reference proteome</keyword>